<sequence length="415" mass="44316">MQPYDLVIVGGGLIGGSLACALADTGLRIALVEAVAADAALQPSYDERVIALSWGSRRILEAIGLWGAVAPEAEPIRRIHVSERGQCGITRLDQAELGVDALGYVVPARALGAAIRPTLDGLPGIDLLCPARLVGLRVQGDLVALQVEGHDGLIELRSRLVVAADGGDSAVRRAQGITVEEQPYGHDAIITTITPDRPRPGWAFERFTDTGPLAMLPMTAGRWSVVWTCREQETAGLLALPDDAFLARLQGRFGYRLGRLGLAAPRRAYPLKLLLTRETIHPRLVLIGNAAHTLHPVAGQGFNLGLRDVAALAEVLAEAATRGEDPGAPAVLAAYRQWRGPDQQTTAALTDTLARLFVNPWLPLRLARNLGLLGLDLLPPARRSVARRFMGQGGRTPRLARGLPLGAGRTARLEP</sequence>
<dbReference type="GO" id="GO:0110142">
    <property type="term" value="C:ubiquinone biosynthesis complex"/>
    <property type="evidence" value="ECO:0007669"/>
    <property type="project" value="UniProtKB-ARBA"/>
</dbReference>
<evidence type="ECO:0000256" key="7">
    <source>
        <dbReference type="ARBA" id="ARBA00023033"/>
    </source>
</evidence>
<evidence type="ECO:0000256" key="1">
    <source>
        <dbReference type="ARBA" id="ARBA00001974"/>
    </source>
</evidence>
<comment type="similarity">
    <text evidence="3">Belongs to the UbiH/COQ6 family.</text>
</comment>
<keyword evidence="7" id="KW-0503">Monooxygenase</keyword>
<dbReference type="NCBIfam" id="TIGR01988">
    <property type="entry name" value="Ubi-OHases"/>
    <property type="match status" value="1"/>
</dbReference>
<dbReference type="RefSeq" id="WP_100917711.1">
    <property type="nucleotide sequence ID" value="NZ_CP020370.1"/>
</dbReference>
<reference evidence="11 12" key="1">
    <citation type="submission" date="2017-03" db="EMBL/GenBank/DDBJ databases">
        <title>Complete genome sequence of Candidatus 'Thiodictyon syntrophicum' sp. nov. strain Cad16T, a photolithoautotroph purple sulfur bacterium isolated from an alpine meromictic lake.</title>
        <authorList>
            <person name="Luedin S.M."/>
            <person name="Pothier J.F."/>
            <person name="Danza F."/>
            <person name="Storelli N."/>
            <person name="Wittwer M."/>
            <person name="Tonolla M."/>
        </authorList>
    </citation>
    <scope>NUCLEOTIDE SEQUENCE [LARGE SCALE GENOMIC DNA]</scope>
    <source>
        <strain evidence="11 12">Cad16T</strain>
    </source>
</reference>
<dbReference type="GO" id="GO:0008681">
    <property type="term" value="F:2-octaprenyl-6-methoxyphenol hydroxylase activity"/>
    <property type="evidence" value="ECO:0007669"/>
    <property type="project" value="InterPro"/>
</dbReference>
<keyword evidence="12" id="KW-1185">Reference proteome</keyword>
<organism evidence="11 12">
    <name type="scientific">Candidatus Thiodictyon syntrophicum</name>
    <dbReference type="NCBI Taxonomy" id="1166950"/>
    <lineage>
        <taxon>Bacteria</taxon>
        <taxon>Pseudomonadati</taxon>
        <taxon>Pseudomonadota</taxon>
        <taxon>Gammaproteobacteria</taxon>
        <taxon>Chromatiales</taxon>
        <taxon>Chromatiaceae</taxon>
        <taxon>Thiodictyon</taxon>
    </lineage>
</organism>
<evidence type="ECO:0000313" key="11">
    <source>
        <dbReference type="EMBL" id="AUB79897.1"/>
    </source>
</evidence>
<dbReference type="OrthoDB" id="9769565at2"/>
<dbReference type="PRINTS" id="PR00420">
    <property type="entry name" value="RNGMNOXGNASE"/>
</dbReference>
<feature type="region of interest" description="Disordered" evidence="9">
    <location>
        <begin position="393"/>
        <end position="415"/>
    </location>
</feature>
<evidence type="ECO:0000256" key="3">
    <source>
        <dbReference type="ARBA" id="ARBA00005349"/>
    </source>
</evidence>
<keyword evidence="6" id="KW-0560">Oxidoreductase</keyword>
<dbReference type="GO" id="GO:0071949">
    <property type="term" value="F:FAD binding"/>
    <property type="evidence" value="ECO:0007669"/>
    <property type="project" value="InterPro"/>
</dbReference>
<dbReference type="Gene3D" id="3.50.50.60">
    <property type="entry name" value="FAD/NAD(P)-binding domain"/>
    <property type="match status" value="2"/>
</dbReference>
<evidence type="ECO:0000256" key="8">
    <source>
        <dbReference type="ARBA" id="ARBA00065734"/>
    </source>
</evidence>
<name>A0A2K8U2X8_9GAMM</name>
<comment type="subunit">
    <text evidence="8">Component of the Ubi complex metabolon, which regroups five ubiquinone biosynthesis proteins (UbiE, UbiF, UbiG, UbiH and UbiI) and two accessory factors (UbiK and the lipid-binding protein UbiJ).</text>
</comment>
<feature type="domain" description="FAD-binding" evidence="10">
    <location>
        <begin position="5"/>
        <end position="340"/>
    </location>
</feature>
<keyword evidence="5" id="KW-0274">FAD</keyword>
<dbReference type="Proteomes" id="UP000232638">
    <property type="component" value="Chromosome"/>
</dbReference>
<dbReference type="Pfam" id="PF01494">
    <property type="entry name" value="FAD_binding_3"/>
    <property type="match status" value="1"/>
</dbReference>
<evidence type="ECO:0000313" key="12">
    <source>
        <dbReference type="Proteomes" id="UP000232638"/>
    </source>
</evidence>
<gene>
    <name evidence="11" type="ORF">THSYN_02255</name>
</gene>
<evidence type="ECO:0000256" key="2">
    <source>
        <dbReference type="ARBA" id="ARBA00004749"/>
    </source>
</evidence>
<dbReference type="AlphaFoldDB" id="A0A2K8U2X8"/>
<accession>A0A2K8U2X8</accession>
<dbReference type="GO" id="GO:0006744">
    <property type="term" value="P:ubiquinone biosynthetic process"/>
    <property type="evidence" value="ECO:0007669"/>
    <property type="project" value="UniProtKB-UniPathway"/>
</dbReference>
<proteinExistence type="inferred from homology"/>
<dbReference type="SUPFAM" id="SSF51905">
    <property type="entry name" value="FAD/NAD(P)-binding domain"/>
    <property type="match status" value="1"/>
</dbReference>
<dbReference type="PROSITE" id="PS01304">
    <property type="entry name" value="UBIH"/>
    <property type="match status" value="1"/>
</dbReference>
<dbReference type="PANTHER" id="PTHR43876:SF8">
    <property type="entry name" value="2-OCTAPRENYL-6-METHOXYPHENOL HYDROXYLASE"/>
    <property type="match status" value="1"/>
</dbReference>
<dbReference type="InterPro" id="IPR011295">
    <property type="entry name" value="UbiH"/>
</dbReference>
<evidence type="ECO:0000256" key="5">
    <source>
        <dbReference type="ARBA" id="ARBA00022827"/>
    </source>
</evidence>
<dbReference type="InterPro" id="IPR010971">
    <property type="entry name" value="UbiH/COQ6"/>
</dbReference>
<dbReference type="PANTHER" id="PTHR43876">
    <property type="entry name" value="UBIQUINONE BIOSYNTHESIS MONOOXYGENASE COQ6, MITOCHONDRIAL"/>
    <property type="match status" value="1"/>
</dbReference>
<dbReference type="FunFam" id="3.50.50.60:FF:000021">
    <property type="entry name" value="Ubiquinone biosynthesis monooxygenase COQ6"/>
    <property type="match status" value="1"/>
</dbReference>
<evidence type="ECO:0000256" key="6">
    <source>
        <dbReference type="ARBA" id="ARBA00023002"/>
    </source>
</evidence>
<dbReference type="UniPathway" id="UPA00232"/>
<protein>
    <submittedName>
        <fullName evidence="11">2-octaprenyl-6-methoxyphenyl hydroxylase</fullName>
    </submittedName>
</protein>
<evidence type="ECO:0000256" key="4">
    <source>
        <dbReference type="ARBA" id="ARBA00022630"/>
    </source>
</evidence>
<comment type="pathway">
    <text evidence="2">Cofactor biosynthesis; ubiquinone biosynthesis.</text>
</comment>
<keyword evidence="4" id="KW-0285">Flavoprotein</keyword>
<dbReference type="InterPro" id="IPR002938">
    <property type="entry name" value="FAD-bd"/>
</dbReference>
<dbReference type="InterPro" id="IPR036188">
    <property type="entry name" value="FAD/NAD-bd_sf"/>
</dbReference>
<dbReference type="InterPro" id="IPR051205">
    <property type="entry name" value="UbiH/COQ6_monooxygenase"/>
</dbReference>
<dbReference type="KEGG" id="tsy:THSYN_02255"/>
<evidence type="ECO:0000256" key="9">
    <source>
        <dbReference type="SAM" id="MobiDB-lite"/>
    </source>
</evidence>
<dbReference type="InterPro" id="IPR018168">
    <property type="entry name" value="Ubi_Hdrlase_CS"/>
</dbReference>
<dbReference type="NCBIfam" id="NF004356">
    <property type="entry name" value="PRK05732.1"/>
    <property type="match status" value="1"/>
</dbReference>
<dbReference type="NCBIfam" id="TIGR01984">
    <property type="entry name" value="UbiH"/>
    <property type="match status" value="1"/>
</dbReference>
<dbReference type="EMBL" id="CP020370">
    <property type="protein sequence ID" value="AUB79897.1"/>
    <property type="molecule type" value="Genomic_DNA"/>
</dbReference>
<evidence type="ECO:0000259" key="10">
    <source>
        <dbReference type="Pfam" id="PF01494"/>
    </source>
</evidence>
<comment type="cofactor">
    <cofactor evidence="1">
        <name>FAD</name>
        <dbReference type="ChEBI" id="CHEBI:57692"/>
    </cofactor>
</comment>